<proteinExistence type="predicted"/>
<organism evidence="3 4">
    <name type="scientific">Streptomyces marincola</name>
    <dbReference type="NCBI Taxonomy" id="2878388"/>
    <lineage>
        <taxon>Bacteria</taxon>
        <taxon>Bacillati</taxon>
        <taxon>Actinomycetota</taxon>
        <taxon>Actinomycetes</taxon>
        <taxon>Kitasatosporales</taxon>
        <taxon>Streptomycetaceae</taxon>
        <taxon>Streptomyces</taxon>
    </lineage>
</organism>
<keyword evidence="4" id="KW-1185">Reference proteome</keyword>
<dbReference type="EMBL" id="CP021121">
    <property type="protein sequence ID" value="ARQ69737.1"/>
    <property type="molecule type" value="Genomic_DNA"/>
</dbReference>
<reference evidence="3 4" key="1">
    <citation type="submission" date="2017-05" db="EMBL/GenBank/DDBJ databases">
        <title>Complete genome sequence of Streptomyces sp. SCSIO 03032 revealed the diverse biosynthetic pathways for its bioactive secondary metabolites.</title>
        <authorList>
            <person name="Ma L."/>
            <person name="Zhu Y."/>
            <person name="Zhang W."/>
            <person name="Zhang G."/>
            <person name="Tian X."/>
            <person name="Zhang S."/>
            <person name="Zhang C."/>
        </authorList>
    </citation>
    <scope>NUCLEOTIDE SEQUENCE [LARGE SCALE GENOMIC DNA]</scope>
    <source>
        <strain evidence="3 4">SCSIO 03032</strain>
    </source>
</reference>
<sequence>MAERARHAEHEAVQNLFRAELAECTVESLRKEVAELVGEIQAAESEAVPVFIVLHKQRLHSVHATKEAAYRAAETDPAAPANGRWQDWKPVTGHGPEDGWTVRRVYVPGLLAGVHGRSNGVHGAPAEGGLDG</sequence>
<dbReference type="AlphaFoldDB" id="A0A1W7CYF1"/>
<evidence type="ECO:0000313" key="3">
    <source>
        <dbReference type="EMBL" id="ARQ69737.1"/>
    </source>
</evidence>
<accession>A0A1W7CYF1</accession>
<protein>
    <submittedName>
        <fullName evidence="3">Uncharacterized protein</fullName>
    </submittedName>
</protein>
<gene>
    <name evidence="3" type="ORF">CAG99_13460</name>
</gene>
<dbReference type="KEGG" id="smao:CAG99_13460"/>
<keyword evidence="1" id="KW-0175">Coiled coil</keyword>
<evidence type="ECO:0000313" key="4">
    <source>
        <dbReference type="Proteomes" id="UP000194218"/>
    </source>
</evidence>
<name>A0A1W7CYF1_9ACTN</name>
<dbReference type="Proteomes" id="UP000194218">
    <property type="component" value="Chromosome"/>
</dbReference>
<feature type="region of interest" description="Disordered" evidence="2">
    <location>
        <begin position="71"/>
        <end position="96"/>
    </location>
</feature>
<evidence type="ECO:0000256" key="2">
    <source>
        <dbReference type="SAM" id="MobiDB-lite"/>
    </source>
</evidence>
<evidence type="ECO:0000256" key="1">
    <source>
        <dbReference type="SAM" id="Coils"/>
    </source>
</evidence>
<feature type="coiled-coil region" evidence="1">
    <location>
        <begin position="19"/>
        <end position="46"/>
    </location>
</feature>